<keyword evidence="3" id="KW-0804">Transcription</keyword>
<dbReference type="InterPro" id="IPR000595">
    <property type="entry name" value="cNMP-bd_dom"/>
</dbReference>
<dbReference type="GO" id="GO:0003677">
    <property type="term" value="F:DNA binding"/>
    <property type="evidence" value="ECO:0007669"/>
    <property type="project" value="UniProtKB-KW"/>
</dbReference>
<dbReference type="InterPro" id="IPR012318">
    <property type="entry name" value="HTH_CRP"/>
</dbReference>
<accession>A0A5J6MWB1</accession>
<dbReference type="InterPro" id="IPR014710">
    <property type="entry name" value="RmlC-like_jellyroll"/>
</dbReference>
<dbReference type="Gene3D" id="2.60.120.10">
    <property type="entry name" value="Jelly Rolls"/>
    <property type="match status" value="1"/>
</dbReference>
<evidence type="ECO:0000256" key="1">
    <source>
        <dbReference type="ARBA" id="ARBA00023015"/>
    </source>
</evidence>
<dbReference type="SUPFAM" id="SSF46785">
    <property type="entry name" value="Winged helix' DNA-binding domain"/>
    <property type="match status" value="1"/>
</dbReference>
<keyword evidence="6" id="KW-1185">Reference proteome</keyword>
<dbReference type="Pfam" id="PF00027">
    <property type="entry name" value="cNMP_binding"/>
    <property type="match status" value="1"/>
</dbReference>
<dbReference type="GO" id="GO:0005829">
    <property type="term" value="C:cytosol"/>
    <property type="evidence" value="ECO:0007669"/>
    <property type="project" value="TreeGrafter"/>
</dbReference>
<dbReference type="SUPFAM" id="SSF51206">
    <property type="entry name" value="cAMP-binding domain-like"/>
    <property type="match status" value="1"/>
</dbReference>
<organism evidence="5 6">
    <name type="scientific">Hypericibacter adhaerens</name>
    <dbReference type="NCBI Taxonomy" id="2602016"/>
    <lineage>
        <taxon>Bacteria</taxon>
        <taxon>Pseudomonadati</taxon>
        <taxon>Pseudomonadota</taxon>
        <taxon>Alphaproteobacteria</taxon>
        <taxon>Rhodospirillales</taxon>
        <taxon>Dongiaceae</taxon>
        <taxon>Hypericibacter</taxon>
    </lineage>
</organism>
<dbReference type="SMART" id="SM00419">
    <property type="entry name" value="HTH_CRP"/>
    <property type="match status" value="1"/>
</dbReference>
<dbReference type="EMBL" id="CP042582">
    <property type="protein sequence ID" value="QEX22002.1"/>
    <property type="molecule type" value="Genomic_DNA"/>
</dbReference>
<dbReference type="CDD" id="cd00038">
    <property type="entry name" value="CAP_ED"/>
    <property type="match status" value="1"/>
</dbReference>
<dbReference type="AlphaFoldDB" id="A0A5J6MWB1"/>
<dbReference type="Proteomes" id="UP000325797">
    <property type="component" value="Chromosome"/>
</dbReference>
<keyword evidence="1" id="KW-0805">Transcription regulation</keyword>
<dbReference type="InterPro" id="IPR036388">
    <property type="entry name" value="WH-like_DNA-bd_sf"/>
</dbReference>
<dbReference type="Gene3D" id="1.10.10.10">
    <property type="entry name" value="Winged helix-like DNA-binding domain superfamily/Winged helix DNA-binding domain"/>
    <property type="match status" value="1"/>
</dbReference>
<dbReference type="InterPro" id="IPR036390">
    <property type="entry name" value="WH_DNA-bd_sf"/>
</dbReference>
<dbReference type="PROSITE" id="PS51063">
    <property type="entry name" value="HTH_CRP_2"/>
    <property type="match status" value="1"/>
</dbReference>
<evidence type="ECO:0000313" key="5">
    <source>
        <dbReference type="EMBL" id="QEX22002.1"/>
    </source>
</evidence>
<dbReference type="GO" id="GO:0003700">
    <property type="term" value="F:DNA-binding transcription factor activity"/>
    <property type="evidence" value="ECO:0007669"/>
    <property type="project" value="TreeGrafter"/>
</dbReference>
<evidence type="ECO:0000256" key="2">
    <source>
        <dbReference type="ARBA" id="ARBA00023125"/>
    </source>
</evidence>
<feature type="domain" description="HTH crp-type" evidence="4">
    <location>
        <begin position="159"/>
        <end position="234"/>
    </location>
</feature>
<sequence>MWKSHNEPPSIPKDCRNCAIREATLCGALRSDQLDILQEFKSCDRIVPAHSHLYRAGERLNEIYNLLSGWVALYRILESGRRQILQIELPGAFLGYQARIDEPMLHSAECITDVAVCVFPRRAFPDLLDRHPVLGLKLAGIMAQDVVRTHDQLTNVGGRSGMERVAHFLLQLYLRLRHRQPALGGDSLALPLTQEMIGDALGLTPVHINRILRQLRERRLVVLHNKTLQVLDLEGLRRMAEVPQLDPAEL</sequence>
<protein>
    <submittedName>
        <fullName evidence="5">Crp/Fnr family transcriptional regulator</fullName>
    </submittedName>
</protein>
<dbReference type="InterPro" id="IPR018490">
    <property type="entry name" value="cNMP-bd_dom_sf"/>
</dbReference>
<reference evidence="5 6" key="1">
    <citation type="submission" date="2019-08" db="EMBL/GenBank/DDBJ databases">
        <title>Hyperibacter terrae gen. nov., sp. nov. and Hyperibacter viscosus sp. nov., two new members in the family Rhodospirillaceae isolated from the rhizosphere of Hypericum perforatum.</title>
        <authorList>
            <person name="Noviana Z."/>
        </authorList>
    </citation>
    <scope>NUCLEOTIDE SEQUENCE [LARGE SCALE GENOMIC DNA]</scope>
    <source>
        <strain evidence="5 6">R5959</strain>
    </source>
</reference>
<dbReference type="PANTHER" id="PTHR24567:SF26">
    <property type="entry name" value="REGULATORY PROTEIN YEIL"/>
    <property type="match status" value="1"/>
</dbReference>
<evidence type="ECO:0000256" key="3">
    <source>
        <dbReference type="ARBA" id="ARBA00023163"/>
    </source>
</evidence>
<dbReference type="SMART" id="SM00100">
    <property type="entry name" value="cNMP"/>
    <property type="match status" value="1"/>
</dbReference>
<evidence type="ECO:0000313" key="6">
    <source>
        <dbReference type="Proteomes" id="UP000325797"/>
    </source>
</evidence>
<proteinExistence type="predicted"/>
<name>A0A5J6MWB1_9PROT</name>
<keyword evidence="2" id="KW-0238">DNA-binding</keyword>
<dbReference type="InterPro" id="IPR050397">
    <property type="entry name" value="Env_Response_Regulators"/>
</dbReference>
<dbReference type="Pfam" id="PF13545">
    <property type="entry name" value="HTH_Crp_2"/>
    <property type="match status" value="1"/>
</dbReference>
<gene>
    <name evidence="5" type="ORF">FRZ61_19310</name>
</gene>
<dbReference type="KEGG" id="hadh:FRZ61_19310"/>
<evidence type="ECO:0000259" key="4">
    <source>
        <dbReference type="PROSITE" id="PS51063"/>
    </source>
</evidence>
<dbReference type="PANTHER" id="PTHR24567">
    <property type="entry name" value="CRP FAMILY TRANSCRIPTIONAL REGULATORY PROTEIN"/>
    <property type="match status" value="1"/>
</dbReference>